<dbReference type="Proteomes" id="UP000035682">
    <property type="component" value="Unplaced"/>
</dbReference>
<dbReference type="AlphaFoldDB" id="A0A090LE84"/>
<reference evidence="3" key="2">
    <citation type="submission" date="2020-12" db="UniProtKB">
        <authorList>
            <consortium name="WormBaseParasite"/>
        </authorList>
    </citation>
    <scope>IDENTIFICATION</scope>
</reference>
<name>A0A090LE84_STRRB</name>
<dbReference type="WBParaSite" id="SRAE_2000274900.1">
    <property type="protein sequence ID" value="SRAE_2000274900.1"/>
    <property type="gene ID" value="WBGene00262963"/>
</dbReference>
<accession>A0A090LE84</accession>
<evidence type="ECO:0000313" key="2">
    <source>
        <dbReference type="Proteomes" id="UP000035682"/>
    </source>
</evidence>
<reference evidence="1 2" key="1">
    <citation type="submission" date="2014-09" db="EMBL/GenBank/DDBJ databases">
        <authorList>
            <person name="Martin A.A."/>
        </authorList>
    </citation>
    <scope>NUCLEOTIDE SEQUENCE</scope>
    <source>
        <strain evidence="2">ED321</strain>
        <strain evidence="1">ED321 Heterogonic</strain>
    </source>
</reference>
<evidence type="ECO:0000313" key="3">
    <source>
        <dbReference type="WBParaSite" id="SRAE_2000274900.1"/>
    </source>
</evidence>
<evidence type="ECO:0000313" key="1">
    <source>
        <dbReference type="EMBL" id="CEF68091.1"/>
    </source>
</evidence>
<gene>
    <name evidence="1 3 4" type="ORF">SRAE_2000274900</name>
</gene>
<dbReference type="RefSeq" id="XP_024507291.1">
    <property type="nucleotide sequence ID" value="XM_024653856.1"/>
</dbReference>
<sequence length="88" mass="10814">MFENNGLEDIKSLKILKEDLEYCVWLMILCNDYTIDSLVRYNFCQNYYTFFNEQDILFSEHSTVKKPHTCWKYIRNYSINMDDLYVNR</sequence>
<keyword evidence="2" id="KW-1185">Reference proteome</keyword>
<dbReference type="CTD" id="36380456"/>
<dbReference type="WormBase" id="SRAE_2000274900">
    <property type="protein sequence ID" value="SRP06590"/>
    <property type="gene ID" value="WBGene00262963"/>
</dbReference>
<organism evidence="1">
    <name type="scientific">Strongyloides ratti</name>
    <name type="common">Parasitic roundworm</name>
    <dbReference type="NCBI Taxonomy" id="34506"/>
    <lineage>
        <taxon>Eukaryota</taxon>
        <taxon>Metazoa</taxon>
        <taxon>Ecdysozoa</taxon>
        <taxon>Nematoda</taxon>
        <taxon>Chromadorea</taxon>
        <taxon>Rhabditida</taxon>
        <taxon>Tylenchina</taxon>
        <taxon>Panagrolaimomorpha</taxon>
        <taxon>Strongyloidoidea</taxon>
        <taxon>Strongyloididae</taxon>
        <taxon>Strongyloides</taxon>
    </lineage>
</organism>
<proteinExistence type="predicted"/>
<dbReference type="EMBL" id="LN609529">
    <property type="protein sequence ID" value="CEF68091.1"/>
    <property type="molecule type" value="Genomic_DNA"/>
</dbReference>
<evidence type="ECO:0000313" key="4">
    <source>
        <dbReference type="WormBase" id="SRAE_2000274900"/>
    </source>
</evidence>
<protein>
    <submittedName>
        <fullName evidence="1 3">Uncharacterized protein</fullName>
    </submittedName>
</protein>
<dbReference type="GeneID" id="36380456"/>